<protein>
    <submittedName>
        <fullName evidence="7">Similar to Saccharomyces cerevisiae YNL106C INP52 Polyphosphatidylinositol phosphatase</fullName>
    </submittedName>
</protein>
<dbReference type="EMBL" id="CCBN010000016">
    <property type="protein sequence ID" value="CDO56640.1"/>
    <property type="molecule type" value="Genomic_DNA"/>
</dbReference>
<evidence type="ECO:0000313" key="7">
    <source>
        <dbReference type="EMBL" id="CDO56640.1"/>
    </source>
</evidence>
<dbReference type="InterPro" id="IPR046985">
    <property type="entry name" value="IP5"/>
</dbReference>
<keyword evidence="4" id="KW-0968">Cytoplasmic vesicle</keyword>
<evidence type="ECO:0000256" key="5">
    <source>
        <dbReference type="SAM" id="MobiDB-lite"/>
    </source>
</evidence>
<dbReference type="STRING" id="1173061.A0A0J9XGU4"/>
<reference evidence="7" key="1">
    <citation type="submission" date="2014-03" db="EMBL/GenBank/DDBJ databases">
        <authorList>
            <person name="Casaregola S."/>
        </authorList>
    </citation>
    <scope>NUCLEOTIDE SEQUENCE [LARGE SCALE GENOMIC DNA]</scope>
    <source>
        <strain evidence="7">CLIB 918</strain>
    </source>
</reference>
<dbReference type="Proteomes" id="UP000242525">
    <property type="component" value="Unassembled WGS sequence"/>
</dbReference>
<dbReference type="AlphaFoldDB" id="A0A0J9XGU4"/>
<keyword evidence="3" id="KW-0967">Endosome</keyword>
<evidence type="ECO:0000256" key="4">
    <source>
        <dbReference type="ARBA" id="ARBA00023329"/>
    </source>
</evidence>
<dbReference type="Gene3D" id="3.60.10.10">
    <property type="entry name" value="Endonuclease/exonuclease/phosphatase"/>
    <property type="match status" value="1"/>
</dbReference>
<dbReference type="SUPFAM" id="SSF56219">
    <property type="entry name" value="DNase I-like"/>
    <property type="match status" value="1"/>
</dbReference>
<accession>A0A0J9XGU4</accession>
<name>A0A0J9XGU4_GEOCN</name>
<dbReference type="Gene3D" id="1.10.555.10">
    <property type="entry name" value="Rho GTPase activation protein"/>
    <property type="match status" value="1"/>
</dbReference>
<dbReference type="InterPro" id="IPR036691">
    <property type="entry name" value="Endo/exonu/phosph_ase_sf"/>
</dbReference>
<feature type="compositionally biased region" description="Low complexity" evidence="5">
    <location>
        <begin position="135"/>
        <end position="144"/>
    </location>
</feature>
<comment type="subcellular location">
    <subcellularLocation>
        <location evidence="2">Cytoplasmic vesicle</location>
        <location evidence="2">Phagosome membrane</location>
    </subcellularLocation>
    <subcellularLocation>
        <location evidence="1">Early endosome membrane</location>
    </subcellularLocation>
</comment>
<feature type="domain" description="Rho-GAP" evidence="6">
    <location>
        <begin position="618"/>
        <end position="812"/>
    </location>
</feature>
<dbReference type="PROSITE" id="PS50238">
    <property type="entry name" value="RHOGAP"/>
    <property type="match status" value="1"/>
</dbReference>
<dbReference type="OrthoDB" id="62798at2759"/>
<dbReference type="Pfam" id="PF22669">
    <property type="entry name" value="Exo_endo_phos2"/>
    <property type="match status" value="1"/>
</dbReference>
<dbReference type="InterPro" id="IPR013783">
    <property type="entry name" value="Ig-like_fold"/>
</dbReference>
<feature type="region of interest" description="Disordered" evidence="5">
    <location>
        <begin position="135"/>
        <end position="154"/>
    </location>
</feature>
<dbReference type="PANTHER" id="PTHR11200:SF275">
    <property type="entry name" value="LD06095P"/>
    <property type="match status" value="1"/>
</dbReference>
<evidence type="ECO:0000259" key="6">
    <source>
        <dbReference type="PROSITE" id="PS50238"/>
    </source>
</evidence>
<comment type="caution">
    <text evidence="7">The sequence shown here is derived from an EMBL/GenBank/DDBJ whole genome shotgun (WGS) entry which is preliminary data.</text>
</comment>
<dbReference type="Gene3D" id="2.60.40.10">
    <property type="entry name" value="Immunoglobulins"/>
    <property type="match status" value="1"/>
</dbReference>
<dbReference type="InterPro" id="IPR008936">
    <property type="entry name" value="Rho_GTPase_activation_prot"/>
</dbReference>
<dbReference type="SUPFAM" id="SSF48350">
    <property type="entry name" value="GTPase activation domain, GAP"/>
    <property type="match status" value="1"/>
</dbReference>
<dbReference type="InterPro" id="IPR000300">
    <property type="entry name" value="IPPc"/>
</dbReference>
<dbReference type="InterPro" id="IPR000198">
    <property type="entry name" value="RhoGAP_dom"/>
</dbReference>
<evidence type="ECO:0000313" key="8">
    <source>
        <dbReference type="Proteomes" id="UP000242525"/>
    </source>
</evidence>
<keyword evidence="8" id="KW-1185">Reference proteome</keyword>
<dbReference type="GO" id="GO:0007165">
    <property type="term" value="P:signal transduction"/>
    <property type="evidence" value="ECO:0007669"/>
    <property type="project" value="InterPro"/>
</dbReference>
<dbReference type="SMART" id="SM00128">
    <property type="entry name" value="IPPc"/>
    <property type="match status" value="1"/>
</dbReference>
<dbReference type="Pfam" id="PF00620">
    <property type="entry name" value="RhoGAP"/>
    <property type="match status" value="1"/>
</dbReference>
<organism evidence="7 8">
    <name type="scientific">Geotrichum candidum</name>
    <name type="common">Oospora lactis</name>
    <name type="synonym">Dipodascus geotrichum</name>
    <dbReference type="NCBI Taxonomy" id="1173061"/>
    <lineage>
        <taxon>Eukaryota</taxon>
        <taxon>Fungi</taxon>
        <taxon>Dikarya</taxon>
        <taxon>Ascomycota</taxon>
        <taxon>Saccharomycotina</taxon>
        <taxon>Dipodascomycetes</taxon>
        <taxon>Dipodascales</taxon>
        <taxon>Dipodascaceae</taxon>
        <taxon>Geotrichum</taxon>
    </lineage>
</organism>
<gene>
    <name evidence="7" type="ORF">BN980_GECA16s00703g</name>
</gene>
<dbReference type="GO" id="GO:0046856">
    <property type="term" value="P:phosphatidylinositol dephosphorylation"/>
    <property type="evidence" value="ECO:0007669"/>
    <property type="project" value="InterPro"/>
</dbReference>
<evidence type="ECO:0000256" key="3">
    <source>
        <dbReference type="ARBA" id="ARBA00022753"/>
    </source>
</evidence>
<evidence type="ECO:0000256" key="1">
    <source>
        <dbReference type="ARBA" id="ARBA00004146"/>
    </source>
</evidence>
<dbReference type="GO" id="GO:0031901">
    <property type="term" value="C:early endosome membrane"/>
    <property type="evidence" value="ECO:0007669"/>
    <property type="project" value="UniProtKB-SubCell"/>
</dbReference>
<dbReference type="GO" id="GO:0004439">
    <property type="term" value="F:phosphatidylinositol-4,5-bisphosphate 5-phosphatase activity"/>
    <property type="evidence" value="ECO:0007669"/>
    <property type="project" value="TreeGrafter"/>
</dbReference>
<dbReference type="PANTHER" id="PTHR11200">
    <property type="entry name" value="INOSITOL 5-PHOSPHATASE"/>
    <property type="match status" value="1"/>
</dbReference>
<evidence type="ECO:0000256" key="2">
    <source>
        <dbReference type="ARBA" id="ARBA00004580"/>
    </source>
</evidence>
<proteinExistence type="predicted"/>
<sequence length="812" mass="90692">MTSITSSLLETSTHKLHLFSSFPPPYFVLIDKSLPTKYIPAKLCLDSLLIVDPIPTPDADDDHHYFSVSVAGKNIGKLSSVSSDFDQLAKFVTNWESALQELETLQTPKRQKGFKLLTEGVKNKLSFLTPNNSNDASASAFSNSKPAKDETSHSSLVDKIYNQRSEFLDLQKLSVRLITWNLHGSSLRKTNFNNLLGLSKKDTKKYQLYVIGFQETDPFTAKNLSVSNNSTLENTLDLIISALGGPNKFKIVSASQMLGLLLIVIAESALADQFRVKETSNTGTGLFGIWGNKGAVYTKLEFGGDAAIGLKGTELNFINCHLAAGESDTDLQRRKWELQEIGSKAKIPGLAKDEYIADQSITFLLGDLNYRVDLDPDLVQSFSDTNEIETILAHDQLQHKSNLLSSNLFSEQEITFLPTYKYTVGTEKFDFTPLSSGAKARTPSYTDRILFTVNERLTPVAYNSIQDYTLSDHKPVYADFTLDAFAVDPQKRKTVLQEVLKQADDRENSIRPTIVVEPHEVTSTENNVLVKSAVEISFQQQTIFNTGAVEWELISNNPDITVEPSSGALPNGIKQYVEVSCKLPINGEIQGVAILRVKDVQDIFIPIEFKPGQTFLGKSLQDLAGNTTQSEFKKMPKSVWFLIDYLLNNSDLLPKDLFMSADTKEFGKSPEQEEFLTRLQDTLNRDSIPNVDIAYSDNTSIHGVAKMLMMLLENLPGKIIPSEFYYTHVLADRKANPNLDTVVIELMERLPSVNVNVLVYLKSFLRNIIEAGTDSKQLIGVFDPLIIERPHDKDGLRERQARKEFLNELIGI</sequence>